<keyword evidence="6" id="KW-0831">Ubiquinone biosynthesis</keyword>
<dbReference type="KEGG" id="ntg:NSCAC_0332"/>
<evidence type="ECO:0000256" key="13">
    <source>
        <dbReference type="SAM" id="Phobius"/>
    </source>
</evidence>
<dbReference type="InterPro" id="IPR004147">
    <property type="entry name" value="ABC1_dom"/>
</dbReference>
<name>A0A7G1Q8I5_9GAMM</name>
<evidence type="ECO:0000256" key="2">
    <source>
        <dbReference type="ARBA" id="ARBA00009670"/>
    </source>
</evidence>
<dbReference type="InterPro" id="IPR011009">
    <property type="entry name" value="Kinase-like_dom_sf"/>
</dbReference>
<dbReference type="RefSeq" id="WP_197744697.1">
    <property type="nucleotide sequence ID" value="NZ_LR778175.1"/>
</dbReference>
<dbReference type="SUPFAM" id="SSF56112">
    <property type="entry name" value="Protein kinase-like (PK-like)"/>
    <property type="match status" value="1"/>
</dbReference>
<dbReference type="GO" id="GO:0005524">
    <property type="term" value="F:ATP binding"/>
    <property type="evidence" value="ECO:0007669"/>
    <property type="project" value="UniProtKB-KW"/>
</dbReference>
<evidence type="ECO:0000256" key="6">
    <source>
        <dbReference type="ARBA" id="ARBA00022688"/>
    </source>
</evidence>
<dbReference type="NCBIfam" id="NF003404">
    <property type="entry name" value="PRK04750.1"/>
    <property type="match status" value="1"/>
</dbReference>
<evidence type="ECO:0000256" key="9">
    <source>
        <dbReference type="ARBA" id="ARBA00022777"/>
    </source>
</evidence>
<evidence type="ECO:0000256" key="4">
    <source>
        <dbReference type="ARBA" id="ARBA00022519"/>
    </source>
</evidence>
<accession>A0A7G1Q8I5</accession>
<evidence type="ECO:0000259" key="14">
    <source>
        <dbReference type="Pfam" id="PF03109"/>
    </source>
</evidence>
<keyword evidence="5" id="KW-0808">Transferase</keyword>
<keyword evidence="16" id="KW-1185">Reference proteome</keyword>
<keyword evidence="4" id="KW-0997">Cell inner membrane</keyword>
<dbReference type="EMBL" id="LR778175">
    <property type="protein sequence ID" value="CAB1274764.1"/>
    <property type="molecule type" value="Genomic_DNA"/>
</dbReference>
<dbReference type="GO" id="GO:0016301">
    <property type="term" value="F:kinase activity"/>
    <property type="evidence" value="ECO:0007669"/>
    <property type="project" value="UniProtKB-KW"/>
</dbReference>
<comment type="similarity">
    <text evidence="2">Belongs to the protein kinase superfamily. ADCK protein kinase family.</text>
</comment>
<gene>
    <name evidence="15" type="primary">ubiB</name>
    <name evidence="15" type="ORF">NSCAC_0332</name>
</gene>
<dbReference type="InterPro" id="IPR045308">
    <property type="entry name" value="UbiB_bact"/>
</dbReference>
<protein>
    <submittedName>
        <fullName evidence="15">2-octaprenylphenol hydroxylase</fullName>
    </submittedName>
</protein>
<evidence type="ECO:0000313" key="15">
    <source>
        <dbReference type="EMBL" id="CAB1274764.1"/>
    </source>
</evidence>
<evidence type="ECO:0000256" key="12">
    <source>
        <dbReference type="ARBA" id="ARBA00023136"/>
    </source>
</evidence>
<keyword evidence="12 13" id="KW-0472">Membrane</keyword>
<dbReference type="UniPathway" id="UPA00232"/>
<reference evidence="15 16" key="1">
    <citation type="submission" date="2020-03" db="EMBL/GenBank/DDBJ databases">
        <authorList>
            <person name="Picone N."/>
        </authorList>
    </citation>
    <scope>NUCLEOTIDE SEQUENCE [LARGE SCALE GENOMIC DNA]</scope>
    <source>
        <strain evidence="15">NSCAC1</strain>
    </source>
</reference>
<keyword evidence="3" id="KW-1003">Cell membrane</keyword>
<keyword evidence="10" id="KW-0067">ATP-binding</keyword>
<dbReference type="InterPro" id="IPR050154">
    <property type="entry name" value="UbiB_kinase"/>
</dbReference>
<evidence type="ECO:0000313" key="16">
    <source>
        <dbReference type="Proteomes" id="UP000516072"/>
    </source>
</evidence>
<keyword evidence="9" id="KW-0418">Kinase</keyword>
<organism evidence="15 16">
    <name type="scientific">Candidatus Nitrosacidococcus tergens</name>
    <dbReference type="NCBI Taxonomy" id="553981"/>
    <lineage>
        <taxon>Bacteria</taxon>
        <taxon>Pseudomonadati</taxon>
        <taxon>Pseudomonadota</taxon>
        <taxon>Gammaproteobacteria</taxon>
        <taxon>Chromatiales</taxon>
        <taxon>Chromatiaceae</taxon>
        <taxon>Candidatus Nitrosacidococcus</taxon>
    </lineage>
</organism>
<dbReference type="Proteomes" id="UP000516072">
    <property type="component" value="Chromosome"/>
</dbReference>
<keyword evidence="7 13" id="KW-0812">Transmembrane</keyword>
<comment type="pathway">
    <text evidence="1">Cofactor biosynthesis; ubiquinone biosynthesis [regulation].</text>
</comment>
<evidence type="ECO:0000256" key="10">
    <source>
        <dbReference type="ARBA" id="ARBA00022840"/>
    </source>
</evidence>
<dbReference type="PANTHER" id="PTHR10566">
    <property type="entry name" value="CHAPERONE-ACTIVITY OF BC1 COMPLEX CABC1 -RELATED"/>
    <property type="match status" value="1"/>
</dbReference>
<keyword evidence="11 13" id="KW-1133">Transmembrane helix</keyword>
<dbReference type="NCBIfam" id="TIGR01982">
    <property type="entry name" value="UbiB"/>
    <property type="match status" value="1"/>
</dbReference>
<dbReference type="PANTHER" id="PTHR10566:SF113">
    <property type="entry name" value="PROTEIN ACTIVITY OF BC1 COMPLEX KINASE 7, CHLOROPLASTIC"/>
    <property type="match status" value="1"/>
</dbReference>
<evidence type="ECO:0000256" key="1">
    <source>
        <dbReference type="ARBA" id="ARBA00005020"/>
    </source>
</evidence>
<feature type="domain" description="ABC1 atypical kinase-like" evidence="14">
    <location>
        <begin position="94"/>
        <end position="343"/>
    </location>
</feature>
<sequence>MKLYQFFRLFYINWTLLRHGLDEIILATHLFRPIRFLAYILPGRWRKTVSSAPRGVRIRRALEDLGPIFVKLGQILSTRYDLLPSDITDELSLLQDRVAPFPYDQAKKIIETAYGQPISKVFASFDSQHLASASIAQVYGAVLQGDIKVVVKVVRPGIKRIIQSDIELLHILAGLAEKYWSEGPRLHPRGVVAELEKVLYDELDMIREGASASQLKRNFTGSTNLYVPTIYWDYTRSNVLVIERVYGIPIGDIKKLQRYEINFQRLAETGVEIFFTQVFQHSFFHADMHPGNILVSTENPENPSYIAIDFGIMGTLGTEDQHYLAENFLAFFNHDYRRVAELHVDAGWVASNTRVDEFESAIRSVCEPIFDRPLKDISFGQFLVRLFQTARRFHMEVQPQLVLLQKTLLSIESLGRSLYPDLDLWKTGKPILERWMNQQTGPYAAYSALKTNMPRWANTLPEIPLLTYEVIKQASKGHLRIRLAPEDLSALNQEIRRASLRVTTAVVGAALLLGSAVIYSVNNALPIVWEKIPLLSWLFAGIGLVFITIAWRSKRNIKQNID</sequence>
<dbReference type="AlphaFoldDB" id="A0A7G1Q8I5"/>
<keyword evidence="8" id="KW-0547">Nucleotide-binding</keyword>
<evidence type="ECO:0000256" key="11">
    <source>
        <dbReference type="ARBA" id="ARBA00022989"/>
    </source>
</evidence>
<dbReference type="Pfam" id="PF03109">
    <property type="entry name" value="ABC1"/>
    <property type="match status" value="1"/>
</dbReference>
<feature type="transmembrane region" description="Helical" evidence="13">
    <location>
        <begin position="502"/>
        <end position="522"/>
    </location>
</feature>
<dbReference type="GO" id="GO:0006744">
    <property type="term" value="P:ubiquinone biosynthetic process"/>
    <property type="evidence" value="ECO:0007669"/>
    <property type="project" value="UniProtKB-UniPathway"/>
</dbReference>
<proteinExistence type="inferred from homology"/>
<evidence type="ECO:0000256" key="5">
    <source>
        <dbReference type="ARBA" id="ARBA00022679"/>
    </source>
</evidence>
<evidence type="ECO:0000256" key="7">
    <source>
        <dbReference type="ARBA" id="ARBA00022692"/>
    </source>
</evidence>
<dbReference type="CDD" id="cd13972">
    <property type="entry name" value="UbiB"/>
    <property type="match status" value="1"/>
</dbReference>
<dbReference type="InterPro" id="IPR010232">
    <property type="entry name" value="UbiB"/>
</dbReference>
<evidence type="ECO:0000256" key="3">
    <source>
        <dbReference type="ARBA" id="ARBA00022475"/>
    </source>
</evidence>
<evidence type="ECO:0000256" key="8">
    <source>
        <dbReference type="ARBA" id="ARBA00022741"/>
    </source>
</evidence>
<feature type="transmembrane region" description="Helical" evidence="13">
    <location>
        <begin position="534"/>
        <end position="551"/>
    </location>
</feature>